<dbReference type="InterPro" id="IPR007951">
    <property type="entry name" value="KRTAP_PMG"/>
</dbReference>
<dbReference type="Proteomes" id="UP000245320">
    <property type="component" value="Chromosome 4"/>
</dbReference>
<gene>
    <name evidence="4" type="primary">LOC101331111</name>
</gene>
<keyword evidence="1 2" id="KW-0416">Keratin</keyword>
<dbReference type="GO" id="GO:0005829">
    <property type="term" value="C:cytosol"/>
    <property type="evidence" value="ECO:0007669"/>
    <property type="project" value="UniProtKB-ARBA"/>
</dbReference>
<evidence type="ECO:0000256" key="1">
    <source>
        <dbReference type="ARBA" id="ARBA00022744"/>
    </source>
</evidence>
<dbReference type="Pfam" id="PF05287">
    <property type="entry name" value="PMG"/>
    <property type="match status" value="1"/>
</dbReference>
<comment type="subunit">
    <text evidence="2">Interacts with hair keratins.</text>
</comment>
<dbReference type="OrthoDB" id="9835168at2759"/>
<sequence>MSYNCCSGNFSHSLGDHLSYPGSSCGSSYPSNLVYSTDCCSPSTCQPSCVVFSPCLMSCYSLRTSMLCRHFQITYYGSLDCGSTRGCSLGYGSRSSYSLDYGSRSSSSLGCGSSVFRPLCYGVHGFPSLIYGSRFYYPTYLASRSFQSSGYRATYRSAFCRSTF</sequence>
<organism evidence="3 4">
    <name type="scientific">Tursiops truncatus</name>
    <name type="common">Atlantic bottle-nosed dolphin</name>
    <name type="synonym">Delphinus truncatus</name>
    <dbReference type="NCBI Taxonomy" id="9739"/>
    <lineage>
        <taxon>Eukaryota</taxon>
        <taxon>Metazoa</taxon>
        <taxon>Chordata</taxon>
        <taxon>Craniata</taxon>
        <taxon>Vertebrata</taxon>
        <taxon>Euteleostomi</taxon>
        <taxon>Mammalia</taxon>
        <taxon>Eutheria</taxon>
        <taxon>Laurasiatheria</taxon>
        <taxon>Artiodactyla</taxon>
        <taxon>Whippomorpha</taxon>
        <taxon>Cetacea</taxon>
        <taxon>Odontoceti</taxon>
        <taxon>Delphinidae</taxon>
        <taxon>Tursiops</taxon>
    </lineage>
</organism>
<dbReference type="RefSeq" id="XP_004326612.3">
    <property type="nucleotide sequence ID" value="XM_004326564.3"/>
</dbReference>
<name>A0A2U3V858_TURTR</name>
<evidence type="ECO:0000313" key="4">
    <source>
        <dbReference type="RefSeq" id="XP_004326612.3"/>
    </source>
</evidence>
<dbReference type="GO" id="GO:0045095">
    <property type="term" value="C:keratin filament"/>
    <property type="evidence" value="ECO:0007669"/>
    <property type="project" value="UniProtKB-UniRule"/>
</dbReference>
<comment type="similarity">
    <text evidence="2">Belongs to the PMG family.</text>
</comment>
<dbReference type="AlphaFoldDB" id="A0A2U3V858"/>
<accession>A0A2U3V858</accession>
<reference evidence="4" key="1">
    <citation type="submission" date="2025-08" db="UniProtKB">
        <authorList>
            <consortium name="RefSeq"/>
        </authorList>
    </citation>
    <scope>IDENTIFICATION</scope>
    <source>
        <tissue evidence="4">Spleen</tissue>
    </source>
</reference>
<dbReference type="InParanoid" id="A0A2U3V858"/>
<evidence type="ECO:0000256" key="2">
    <source>
        <dbReference type="RuleBase" id="RU369044"/>
    </source>
</evidence>
<dbReference type="GeneID" id="101331111"/>
<keyword evidence="3" id="KW-1185">Reference proteome</keyword>
<proteinExistence type="inferred from homology"/>
<comment type="function">
    <text evidence="2">In the hair cortex, hair keratin intermediate filaments are embedded in an interfilamentous matrix, consisting of hair keratin-associated proteins (KRTAP), which are essential for the formation of a rigid and resistant hair shaft through their extensive disulfide bond cross-linking with abundant cysteine residues of hair keratins. The matrix proteins include the high-sulfur and high-glycine-tyrosine keratins.</text>
</comment>
<protein>
    <recommendedName>
        <fullName evidence="2">Keratin-associated protein</fullName>
    </recommendedName>
</protein>
<evidence type="ECO:0000313" key="3">
    <source>
        <dbReference type="Proteomes" id="UP000245320"/>
    </source>
</evidence>